<dbReference type="EC" id="2.7.7.65" evidence="1"/>
<dbReference type="Proteomes" id="UP000229897">
    <property type="component" value="Chromosome"/>
</dbReference>
<dbReference type="CDD" id="cd01949">
    <property type="entry name" value="GGDEF"/>
    <property type="match status" value="1"/>
</dbReference>
<dbReference type="InterPro" id="IPR043128">
    <property type="entry name" value="Rev_trsase/Diguanyl_cyclase"/>
</dbReference>
<dbReference type="Pfam" id="PF00990">
    <property type="entry name" value="GGDEF"/>
    <property type="match status" value="1"/>
</dbReference>
<protein>
    <recommendedName>
        <fullName evidence="1">diguanylate cyclase</fullName>
        <ecNumber evidence="1">2.7.7.65</ecNumber>
    </recommendedName>
</protein>
<keyword evidence="3" id="KW-0472">Membrane</keyword>
<dbReference type="InterPro" id="IPR050469">
    <property type="entry name" value="Diguanylate_Cyclase"/>
</dbReference>
<dbReference type="SUPFAM" id="SSF55073">
    <property type="entry name" value="Nucleotide cyclase"/>
    <property type="match status" value="1"/>
</dbReference>
<comment type="catalytic activity">
    <reaction evidence="2">
        <text>2 GTP = 3',3'-c-di-GMP + 2 diphosphate</text>
        <dbReference type="Rhea" id="RHEA:24898"/>
        <dbReference type="ChEBI" id="CHEBI:33019"/>
        <dbReference type="ChEBI" id="CHEBI:37565"/>
        <dbReference type="ChEBI" id="CHEBI:58805"/>
        <dbReference type="EC" id="2.7.7.65"/>
    </reaction>
</comment>
<dbReference type="GO" id="GO:0052621">
    <property type="term" value="F:diguanylate cyclase activity"/>
    <property type="evidence" value="ECO:0007669"/>
    <property type="project" value="UniProtKB-EC"/>
</dbReference>
<keyword evidence="3" id="KW-1133">Transmembrane helix</keyword>
<feature type="chain" id="PRO_5013547915" description="diguanylate cyclase" evidence="4">
    <location>
        <begin position="27"/>
        <end position="308"/>
    </location>
</feature>
<evidence type="ECO:0000256" key="1">
    <source>
        <dbReference type="ARBA" id="ARBA00012528"/>
    </source>
</evidence>
<reference evidence="6" key="1">
    <citation type="submission" date="2017-10" db="EMBL/GenBank/DDBJ databases">
        <title>Massilia psychrophilum sp. nov., a novel purple-pigmented bacterium isolated from Tianshan glacier, Xinjiang Municipality, China.</title>
        <authorList>
            <person name="Wang H."/>
        </authorList>
    </citation>
    <scope>NUCLEOTIDE SEQUENCE [LARGE SCALE GENOMIC DNA]</scope>
    <source>
        <strain evidence="6">B2</strain>
    </source>
</reference>
<dbReference type="AlphaFoldDB" id="A0A2D2DTZ5"/>
<keyword evidence="7" id="KW-1185">Reference proteome</keyword>
<feature type="domain" description="GGDEF" evidence="5">
    <location>
        <begin position="171"/>
        <end position="307"/>
    </location>
</feature>
<name>A0A2D2DTZ5_9BURK</name>
<feature type="transmembrane region" description="Helical" evidence="3">
    <location>
        <begin position="36"/>
        <end position="59"/>
    </location>
</feature>
<accession>A0A2D2DTZ5</accession>
<keyword evidence="3" id="KW-0812">Transmembrane</keyword>
<evidence type="ECO:0000313" key="7">
    <source>
        <dbReference type="Proteomes" id="UP000229897"/>
    </source>
</evidence>
<evidence type="ECO:0000256" key="4">
    <source>
        <dbReference type="SAM" id="SignalP"/>
    </source>
</evidence>
<dbReference type="GO" id="GO:0005886">
    <property type="term" value="C:plasma membrane"/>
    <property type="evidence" value="ECO:0007669"/>
    <property type="project" value="TreeGrafter"/>
</dbReference>
<sequence>MLHSHRTPLVLALLALVACCFLFAFAGVPKPPADWKWIDIASEASIALMAGVWFVLVLSSRPPGRVTALLAAGLAGLMLGASADCLDEFFSMPKGQLWNHVIESGLTLAGMAALTCGLLDWRREQFMLNEHLHKRERLFRDHRSFDTLTQVGDADYLRAQLRIEHERGTGPDCCLLMVDIDSFHLINRGHGQREGDRLLQAVTHTLLLNLRRSDLLCRYAGDRFAILLPGTDADTARALAEQLRRAVATLRHHTHSGGEALQVTVRYAVRHVDIEPRQLLKEINRALERRMPQPAPAAEDASSFAAPA</sequence>
<dbReference type="PROSITE" id="PS51257">
    <property type="entry name" value="PROKAR_LIPOPROTEIN"/>
    <property type="match status" value="1"/>
</dbReference>
<evidence type="ECO:0000259" key="5">
    <source>
        <dbReference type="PROSITE" id="PS50887"/>
    </source>
</evidence>
<evidence type="ECO:0000313" key="6">
    <source>
        <dbReference type="EMBL" id="ATQ78454.1"/>
    </source>
</evidence>
<dbReference type="KEGG" id="mass:CR152_31015"/>
<dbReference type="GO" id="GO:1902201">
    <property type="term" value="P:negative regulation of bacterial-type flagellum-dependent cell motility"/>
    <property type="evidence" value="ECO:0007669"/>
    <property type="project" value="TreeGrafter"/>
</dbReference>
<dbReference type="RefSeq" id="WP_099881497.1">
    <property type="nucleotide sequence ID" value="NZ_CP024608.1"/>
</dbReference>
<dbReference type="PANTHER" id="PTHR45138">
    <property type="entry name" value="REGULATORY COMPONENTS OF SENSORY TRANSDUCTION SYSTEM"/>
    <property type="match status" value="1"/>
</dbReference>
<dbReference type="PANTHER" id="PTHR45138:SF9">
    <property type="entry name" value="DIGUANYLATE CYCLASE DGCM-RELATED"/>
    <property type="match status" value="1"/>
</dbReference>
<evidence type="ECO:0000256" key="3">
    <source>
        <dbReference type="SAM" id="Phobius"/>
    </source>
</evidence>
<dbReference type="NCBIfam" id="TIGR00254">
    <property type="entry name" value="GGDEF"/>
    <property type="match status" value="1"/>
</dbReference>
<proteinExistence type="predicted"/>
<feature type="signal peptide" evidence="4">
    <location>
        <begin position="1"/>
        <end position="26"/>
    </location>
</feature>
<gene>
    <name evidence="6" type="ORF">CR152_31015</name>
</gene>
<dbReference type="InterPro" id="IPR000160">
    <property type="entry name" value="GGDEF_dom"/>
</dbReference>
<dbReference type="Gene3D" id="3.30.70.270">
    <property type="match status" value="1"/>
</dbReference>
<dbReference type="InterPro" id="IPR029787">
    <property type="entry name" value="Nucleotide_cyclase"/>
</dbReference>
<organism evidence="6 7">
    <name type="scientific">Massilia violaceinigra</name>
    <dbReference type="NCBI Taxonomy" id="2045208"/>
    <lineage>
        <taxon>Bacteria</taxon>
        <taxon>Pseudomonadati</taxon>
        <taxon>Pseudomonadota</taxon>
        <taxon>Betaproteobacteria</taxon>
        <taxon>Burkholderiales</taxon>
        <taxon>Oxalobacteraceae</taxon>
        <taxon>Telluria group</taxon>
        <taxon>Massilia</taxon>
    </lineage>
</organism>
<dbReference type="OrthoDB" id="5914567at2"/>
<dbReference type="SMART" id="SM00267">
    <property type="entry name" value="GGDEF"/>
    <property type="match status" value="1"/>
</dbReference>
<dbReference type="EMBL" id="CP024608">
    <property type="protein sequence ID" value="ATQ78454.1"/>
    <property type="molecule type" value="Genomic_DNA"/>
</dbReference>
<dbReference type="GO" id="GO:0043709">
    <property type="term" value="P:cell adhesion involved in single-species biofilm formation"/>
    <property type="evidence" value="ECO:0007669"/>
    <property type="project" value="TreeGrafter"/>
</dbReference>
<evidence type="ECO:0000256" key="2">
    <source>
        <dbReference type="ARBA" id="ARBA00034247"/>
    </source>
</evidence>
<dbReference type="PROSITE" id="PS50887">
    <property type="entry name" value="GGDEF"/>
    <property type="match status" value="1"/>
</dbReference>
<keyword evidence="4" id="KW-0732">Signal</keyword>
<feature type="transmembrane region" description="Helical" evidence="3">
    <location>
        <begin position="66"/>
        <end position="83"/>
    </location>
</feature>